<reference evidence="2" key="1">
    <citation type="journal article" date="2018" name="BMC Genomics">
        <title>Genomic insights into host adaptation between the wheat stripe rust pathogen (Puccinia striiformis f. sp. tritici) and the barley stripe rust pathogen (Puccinia striiformis f. sp. hordei).</title>
        <authorList>
            <person name="Xia C."/>
            <person name="Wang M."/>
            <person name="Yin C."/>
            <person name="Cornejo O.E."/>
            <person name="Hulbert S.H."/>
            <person name="Chen X."/>
        </authorList>
    </citation>
    <scope>NUCLEOTIDE SEQUENCE [LARGE SCALE GENOMIC DNA]</scope>
    <source>
        <strain evidence="2">93-210</strain>
    </source>
</reference>
<dbReference type="Proteomes" id="UP001060170">
    <property type="component" value="Chromosome 11"/>
</dbReference>
<evidence type="ECO:0000313" key="2">
    <source>
        <dbReference type="Proteomes" id="UP001060170"/>
    </source>
</evidence>
<name>A0ACC0E372_9BASI</name>
<proteinExistence type="predicted"/>
<reference evidence="1 2" key="3">
    <citation type="journal article" date="2022" name="Microbiol. Spectr.">
        <title>Folding features and dynamics of 3D genome architecture in plant fungal pathogens.</title>
        <authorList>
            <person name="Xia C."/>
        </authorList>
    </citation>
    <scope>NUCLEOTIDE SEQUENCE [LARGE SCALE GENOMIC DNA]</scope>
    <source>
        <strain evidence="1 2">93-210</strain>
    </source>
</reference>
<sequence length="412" mass="44337">MSPSTPRARKLNGSPPHSAGMCPPSPPPPVFSVTSAFFQSPFSVSNNHHHHNNNHNSPAVHNTKTSETVLPSICAGFELQKLIEEPEVDEQQQQQQTTTTSGVDWYASREWTPLSMRSTGLSGRRQTPVQPEDRLDRLLAEMEAVSPTTLSFSNVPLHDSSKPMSSSLSSPVNSLECWELHSLETRFQPVHHHSSSSPLRPCLKNRSTSICSSSFSEDAQFSESDSASCASGSQSSSSDPPFETIDHPSSPLELDDDRVVRVRFADDTVEELLTWSRESYDRKGPLPIMKLNLREVIELKLIKEELGISPISPVSISPITSVSIVQSYSNSSSTSSLSPSDIGTSGSSVSLSPSSSISLSPCFSSSSELGPSPASSVHLSPAFSSCSSSSCSELPSQSDSFGISENPSSIIQ</sequence>
<organism evidence="1 2">
    <name type="scientific">Puccinia striiformis f. sp. tritici</name>
    <dbReference type="NCBI Taxonomy" id="168172"/>
    <lineage>
        <taxon>Eukaryota</taxon>
        <taxon>Fungi</taxon>
        <taxon>Dikarya</taxon>
        <taxon>Basidiomycota</taxon>
        <taxon>Pucciniomycotina</taxon>
        <taxon>Pucciniomycetes</taxon>
        <taxon>Pucciniales</taxon>
        <taxon>Pucciniaceae</taxon>
        <taxon>Puccinia</taxon>
    </lineage>
</organism>
<comment type="caution">
    <text evidence="1">The sequence shown here is derived from an EMBL/GenBank/DDBJ whole genome shotgun (WGS) entry which is preliminary data.</text>
</comment>
<evidence type="ECO:0000313" key="1">
    <source>
        <dbReference type="EMBL" id="KAI7943525.1"/>
    </source>
</evidence>
<protein>
    <submittedName>
        <fullName evidence="1">Uncharacterized protein</fullName>
    </submittedName>
</protein>
<accession>A0ACC0E372</accession>
<gene>
    <name evidence="1" type="ORF">MJO28_011053</name>
</gene>
<reference evidence="2" key="2">
    <citation type="journal article" date="2018" name="Mol. Plant Microbe Interact.">
        <title>Genome sequence resources for the wheat stripe rust pathogen (Puccinia striiformis f. sp. tritici) and the barley stripe rust pathogen (Puccinia striiformis f. sp. hordei).</title>
        <authorList>
            <person name="Xia C."/>
            <person name="Wang M."/>
            <person name="Yin C."/>
            <person name="Cornejo O.E."/>
            <person name="Hulbert S.H."/>
            <person name="Chen X."/>
        </authorList>
    </citation>
    <scope>NUCLEOTIDE SEQUENCE [LARGE SCALE GENOMIC DNA]</scope>
    <source>
        <strain evidence="2">93-210</strain>
    </source>
</reference>
<keyword evidence="2" id="KW-1185">Reference proteome</keyword>
<dbReference type="EMBL" id="CM045875">
    <property type="protein sequence ID" value="KAI7943525.1"/>
    <property type="molecule type" value="Genomic_DNA"/>
</dbReference>